<dbReference type="PANTHER" id="PTHR43790">
    <property type="entry name" value="CARBOHYDRATE TRANSPORT ATP-BINDING PROTEIN MG119-RELATED"/>
    <property type="match status" value="1"/>
</dbReference>
<protein>
    <submittedName>
        <fullName evidence="10">D-xylose ABC transporter ATP-binding protein</fullName>
    </submittedName>
</protein>
<dbReference type="AlphaFoldDB" id="A0A323UMC4"/>
<keyword evidence="3" id="KW-0762">Sugar transport</keyword>
<organism evidence="10 11">
    <name type="scientific">Parazoarcus communis SWub3 = DSM 12120</name>
    <dbReference type="NCBI Taxonomy" id="1121029"/>
    <lineage>
        <taxon>Bacteria</taxon>
        <taxon>Pseudomonadati</taxon>
        <taxon>Pseudomonadota</taxon>
        <taxon>Betaproteobacteria</taxon>
        <taxon>Rhodocyclales</taxon>
        <taxon>Zoogloeaceae</taxon>
        <taxon>Parazoarcus</taxon>
    </lineage>
</organism>
<keyword evidence="5" id="KW-0547">Nucleotide-binding</keyword>
<evidence type="ECO:0000256" key="8">
    <source>
        <dbReference type="ARBA" id="ARBA00023136"/>
    </source>
</evidence>
<dbReference type="RefSeq" id="WP_133255173.1">
    <property type="nucleotide sequence ID" value="NZ_QKOE01000088.1"/>
</dbReference>
<dbReference type="SUPFAM" id="SSF52540">
    <property type="entry name" value="P-loop containing nucleoside triphosphate hydrolases"/>
    <property type="match status" value="1"/>
</dbReference>
<dbReference type="InterPro" id="IPR003439">
    <property type="entry name" value="ABC_transporter-like_ATP-bd"/>
</dbReference>
<gene>
    <name evidence="10" type="ORF">DNK49_23160</name>
</gene>
<reference evidence="10 11" key="1">
    <citation type="submission" date="2018-06" db="EMBL/GenBank/DDBJ databases">
        <title>Azoarcus communis strain SWub3 genome.</title>
        <authorList>
            <person name="Zorraquino Salvo V."/>
            <person name="Toubiana D."/>
            <person name="Blumwald E."/>
        </authorList>
    </citation>
    <scope>NUCLEOTIDE SEQUENCE [LARGE SCALE GENOMIC DNA]</scope>
    <source>
        <strain evidence="10 11">SWub3</strain>
    </source>
</reference>
<evidence type="ECO:0000256" key="7">
    <source>
        <dbReference type="ARBA" id="ARBA00022967"/>
    </source>
</evidence>
<evidence type="ECO:0000256" key="3">
    <source>
        <dbReference type="ARBA" id="ARBA00022597"/>
    </source>
</evidence>
<dbReference type="Proteomes" id="UP000248259">
    <property type="component" value="Unassembled WGS sequence"/>
</dbReference>
<keyword evidence="4" id="KW-0677">Repeat</keyword>
<dbReference type="OrthoDB" id="8573945at2"/>
<dbReference type="PANTHER" id="PTHR43790:SF3">
    <property type="entry name" value="D-ALLOSE IMPORT ATP-BINDING PROTEIN ALSA-RELATED"/>
    <property type="match status" value="1"/>
</dbReference>
<evidence type="ECO:0000259" key="9">
    <source>
        <dbReference type="SMART" id="SM00382"/>
    </source>
</evidence>
<name>A0A323UMC4_9RHOO</name>
<comment type="caution">
    <text evidence="10">The sequence shown here is derived from an EMBL/GenBank/DDBJ whole genome shotgun (WGS) entry which is preliminary data.</text>
</comment>
<evidence type="ECO:0000256" key="6">
    <source>
        <dbReference type="ARBA" id="ARBA00022840"/>
    </source>
</evidence>
<keyword evidence="11" id="KW-1185">Reference proteome</keyword>
<dbReference type="GO" id="GO:0016887">
    <property type="term" value="F:ATP hydrolysis activity"/>
    <property type="evidence" value="ECO:0007669"/>
    <property type="project" value="InterPro"/>
</dbReference>
<dbReference type="EMBL" id="QKOE01000088">
    <property type="protein sequence ID" value="PZA14202.1"/>
    <property type="molecule type" value="Genomic_DNA"/>
</dbReference>
<dbReference type="GO" id="GO:0005524">
    <property type="term" value="F:ATP binding"/>
    <property type="evidence" value="ECO:0007669"/>
    <property type="project" value="UniProtKB-KW"/>
</dbReference>
<feature type="non-terminal residue" evidence="10">
    <location>
        <position position="149"/>
    </location>
</feature>
<accession>A0A323UMC4</accession>
<evidence type="ECO:0000256" key="4">
    <source>
        <dbReference type="ARBA" id="ARBA00022737"/>
    </source>
</evidence>
<evidence type="ECO:0000256" key="5">
    <source>
        <dbReference type="ARBA" id="ARBA00022741"/>
    </source>
</evidence>
<dbReference type="Pfam" id="PF00005">
    <property type="entry name" value="ABC_tran"/>
    <property type="match status" value="1"/>
</dbReference>
<keyword evidence="2" id="KW-1003">Cell membrane</keyword>
<evidence type="ECO:0000313" key="11">
    <source>
        <dbReference type="Proteomes" id="UP000248259"/>
    </source>
</evidence>
<keyword evidence="1" id="KW-0813">Transport</keyword>
<sequence length="149" mass="15807">MTAPLFELRSVSKTYPGVAALQGVSLSIAPGEVLGLIGENGAGKSTLMKILGGIVAPTSGEVVVDGAVHTSWSVKEATRAGIAFVHQELNLFENLDVAANVLIGREPRRYGWLNLIDVDEARRRVTAILQRLGVDFAADTPVEDLSIAQ</sequence>
<keyword evidence="7" id="KW-1278">Translocase</keyword>
<keyword evidence="6 10" id="KW-0067">ATP-binding</keyword>
<dbReference type="Gene3D" id="3.40.50.300">
    <property type="entry name" value="P-loop containing nucleotide triphosphate hydrolases"/>
    <property type="match status" value="1"/>
</dbReference>
<dbReference type="InterPro" id="IPR027417">
    <property type="entry name" value="P-loop_NTPase"/>
</dbReference>
<proteinExistence type="predicted"/>
<feature type="domain" description="AAA+ ATPase" evidence="9">
    <location>
        <begin position="30"/>
        <end position="148"/>
    </location>
</feature>
<dbReference type="InterPro" id="IPR003593">
    <property type="entry name" value="AAA+_ATPase"/>
</dbReference>
<evidence type="ECO:0000313" key="10">
    <source>
        <dbReference type="EMBL" id="PZA14202.1"/>
    </source>
</evidence>
<dbReference type="InterPro" id="IPR050107">
    <property type="entry name" value="ABC_carbohydrate_import_ATPase"/>
</dbReference>
<evidence type="ECO:0000256" key="1">
    <source>
        <dbReference type="ARBA" id="ARBA00022448"/>
    </source>
</evidence>
<evidence type="ECO:0000256" key="2">
    <source>
        <dbReference type="ARBA" id="ARBA00022475"/>
    </source>
</evidence>
<dbReference type="SMART" id="SM00382">
    <property type="entry name" value="AAA"/>
    <property type="match status" value="1"/>
</dbReference>
<keyword evidence="8" id="KW-0472">Membrane</keyword>